<sequence length="171" mass="19782">MSTSSRLYKNVLTFRSVHKNHDIIVAIAEDHNENDKLANTATPQKYQWYVSPRLGRKKKNVSPLEETHELSSLNKEQLESLLDNIQEPPGWTAYTISDGKPNSNFVPRLGRELIEETDPDTIWIYDADLNRELITQRSPPFTPRLGRGTNNKYHFDPRLGKRNSNLQKQLL</sequence>
<comment type="subcellular location">
    <subcellularLocation>
        <location evidence="1">Secreted</location>
    </subcellularLocation>
</comment>
<name>A0A8K0CLN0_IGNLU</name>
<comment type="similarity">
    <text evidence="2">Belongs to the pyrokinin family.</text>
</comment>
<dbReference type="GO" id="GO:0007218">
    <property type="term" value="P:neuropeptide signaling pathway"/>
    <property type="evidence" value="ECO:0007669"/>
    <property type="project" value="UniProtKB-KW"/>
</dbReference>
<evidence type="ECO:0000256" key="4">
    <source>
        <dbReference type="ARBA" id="ARBA00022815"/>
    </source>
</evidence>
<evidence type="ECO:0000256" key="1">
    <source>
        <dbReference type="ARBA" id="ARBA00004613"/>
    </source>
</evidence>
<keyword evidence="4" id="KW-0027">Amidation</keyword>
<evidence type="ECO:0000256" key="5">
    <source>
        <dbReference type="ARBA" id="ARBA00023320"/>
    </source>
</evidence>
<evidence type="ECO:0000256" key="6">
    <source>
        <dbReference type="SAM" id="MobiDB-lite"/>
    </source>
</evidence>
<evidence type="ECO:0000313" key="7">
    <source>
        <dbReference type="EMBL" id="KAF2887507.1"/>
    </source>
</evidence>
<reference evidence="7" key="1">
    <citation type="submission" date="2019-08" db="EMBL/GenBank/DDBJ databases">
        <title>The genome of the North American firefly Photinus pyralis.</title>
        <authorList>
            <consortium name="Photinus pyralis genome working group"/>
            <person name="Fallon T.R."/>
            <person name="Sander Lower S.E."/>
            <person name="Weng J.-K."/>
        </authorList>
    </citation>
    <scope>NUCLEOTIDE SEQUENCE</scope>
    <source>
        <strain evidence="7">TRF0915ILg1</strain>
        <tissue evidence="7">Whole body</tissue>
    </source>
</reference>
<dbReference type="GO" id="GO:0005184">
    <property type="term" value="F:neuropeptide hormone activity"/>
    <property type="evidence" value="ECO:0007669"/>
    <property type="project" value="InterPro"/>
</dbReference>
<feature type="region of interest" description="Disordered" evidence="6">
    <location>
        <begin position="137"/>
        <end position="171"/>
    </location>
</feature>
<protein>
    <submittedName>
        <fullName evidence="7">Uncharacterized protein</fullName>
    </submittedName>
</protein>
<keyword evidence="8" id="KW-1185">Reference proteome</keyword>
<dbReference type="AlphaFoldDB" id="A0A8K0CLN0"/>
<dbReference type="OrthoDB" id="6424205at2759"/>
<dbReference type="InterPro" id="IPR001484">
    <property type="entry name" value="Pyrokinin_CS"/>
</dbReference>
<dbReference type="PROSITE" id="PS00539">
    <property type="entry name" value="PYROKININ"/>
    <property type="match status" value="1"/>
</dbReference>
<accession>A0A8K0CLN0</accession>
<evidence type="ECO:0000256" key="3">
    <source>
        <dbReference type="ARBA" id="ARBA00022525"/>
    </source>
</evidence>
<proteinExistence type="inferred from homology"/>
<feature type="compositionally biased region" description="Polar residues" evidence="6">
    <location>
        <begin position="162"/>
        <end position="171"/>
    </location>
</feature>
<dbReference type="Proteomes" id="UP000801492">
    <property type="component" value="Unassembled WGS sequence"/>
</dbReference>
<dbReference type="EMBL" id="VTPC01083158">
    <property type="protein sequence ID" value="KAF2887507.1"/>
    <property type="molecule type" value="Genomic_DNA"/>
</dbReference>
<comment type="caution">
    <text evidence="7">The sequence shown here is derived from an EMBL/GenBank/DDBJ whole genome shotgun (WGS) entry which is preliminary data.</text>
</comment>
<organism evidence="7 8">
    <name type="scientific">Ignelater luminosus</name>
    <name type="common">Cucubano</name>
    <name type="synonym">Pyrophorus luminosus</name>
    <dbReference type="NCBI Taxonomy" id="2038154"/>
    <lineage>
        <taxon>Eukaryota</taxon>
        <taxon>Metazoa</taxon>
        <taxon>Ecdysozoa</taxon>
        <taxon>Arthropoda</taxon>
        <taxon>Hexapoda</taxon>
        <taxon>Insecta</taxon>
        <taxon>Pterygota</taxon>
        <taxon>Neoptera</taxon>
        <taxon>Endopterygota</taxon>
        <taxon>Coleoptera</taxon>
        <taxon>Polyphaga</taxon>
        <taxon>Elateriformia</taxon>
        <taxon>Elateroidea</taxon>
        <taxon>Elateridae</taxon>
        <taxon>Agrypninae</taxon>
        <taxon>Pyrophorini</taxon>
        <taxon>Ignelater</taxon>
    </lineage>
</organism>
<dbReference type="GO" id="GO:0005576">
    <property type="term" value="C:extracellular region"/>
    <property type="evidence" value="ECO:0007669"/>
    <property type="project" value="UniProtKB-SubCell"/>
</dbReference>
<keyword evidence="5" id="KW-0527">Neuropeptide</keyword>
<evidence type="ECO:0000256" key="2">
    <source>
        <dbReference type="ARBA" id="ARBA00007714"/>
    </source>
</evidence>
<gene>
    <name evidence="7" type="ORF">ILUMI_18666</name>
</gene>
<keyword evidence="3" id="KW-0964">Secreted</keyword>
<evidence type="ECO:0000313" key="8">
    <source>
        <dbReference type="Proteomes" id="UP000801492"/>
    </source>
</evidence>